<evidence type="ECO:0000256" key="2">
    <source>
        <dbReference type="SAM" id="Phobius"/>
    </source>
</evidence>
<feature type="transmembrane region" description="Helical" evidence="2">
    <location>
        <begin position="105"/>
        <end position="125"/>
    </location>
</feature>
<feature type="transmembrane region" description="Helical" evidence="2">
    <location>
        <begin position="369"/>
        <end position="391"/>
    </location>
</feature>
<reference evidence="3" key="1">
    <citation type="submission" date="2021-02" db="EMBL/GenBank/DDBJ databases">
        <authorList>
            <person name="Nowell W R."/>
        </authorList>
    </citation>
    <scope>NUCLEOTIDE SEQUENCE</scope>
</reference>
<feature type="transmembrane region" description="Helical" evidence="2">
    <location>
        <begin position="54"/>
        <end position="74"/>
    </location>
</feature>
<evidence type="ECO:0000313" key="5">
    <source>
        <dbReference type="Proteomes" id="UP000663823"/>
    </source>
</evidence>
<accession>A0A819PNU0</accession>
<evidence type="ECO:0000256" key="1">
    <source>
        <dbReference type="SAM" id="Coils"/>
    </source>
</evidence>
<evidence type="ECO:0000313" key="4">
    <source>
        <dbReference type="EMBL" id="CAF4048611.1"/>
    </source>
</evidence>
<dbReference type="AlphaFoldDB" id="A0A819PNU0"/>
<evidence type="ECO:0000313" key="3">
    <source>
        <dbReference type="EMBL" id="CAF4015748.1"/>
    </source>
</evidence>
<organism evidence="3 5">
    <name type="scientific">Rotaria sordida</name>
    <dbReference type="NCBI Taxonomy" id="392033"/>
    <lineage>
        <taxon>Eukaryota</taxon>
        <taxon>Metazoa</taxon>
        <taxon>Spiralia</taxon>
        <taxon>Gnathifera</taxon>
        <taxon>Rotifera</taxon>
        <taxon>Eurotatoria</taxon>
        <taxon>Bdelloidea</taxon>
        <taxon>Philodinida</taxon>
        <taxon>Philodinidae</taxon>
        <taxon>Rotaria</taxon>
    </lineage>
</organism>
<keyword evidence="2" id="KW-0812">Transmembrane</keyword>
<proteinExistence type="predicted"/>
<keyword evidence="1" id="KW-0175">Coiled coil</keyword>
<keyword evidence="2" id="KW-0472">Membrane</keyword>
<protein>
    <submittedName>
        <fullName evidence="3">Uncharacterized protein</fullName>
    </submittedName>
</protein>
<dbReference type="Proteomes" id="UP000663823">
    <property type="component" value="Unassembled WGS sequence"/>
</dbReference>
<comment type="caution">
    <text evidence="3">The sequence shown here is derived from an EMBL/GenBank/DDBJ whole genome shotgun (WGS) entry which is preliminary data.</text>
</comment>
<feature type="coiled-coil region" evidence="1">
    <location>
        <begin position="440"/>
        <end position="467"/>
    </location>
</feature>
<sequence>MASVDDSVTLYSYPSYSQTFAYPDTSDMNNYDDLLIQNIFYIGKSTSCLITTPMFWTLLIIGLCFIVWLIMILIKKYRCEKVNHHRNTAKQFFKGINIITEDEQWIGGLLSFATIVLFCFALWFATNYIKLYPMETSSYARGSCDDASYNALFDNALQLPLSNPDGTRWPIFDMLDEQPFTMTLDLVNTRAYCSNISFQQNRPGVNYLRLPMTTCILQPDNITRSVSVALPAHRINVQLNITGPYFVGGFRLCLHGPGLIKGFNKLHGLDMCQFFFTPNQTLARAATLSVVFIKVVNQTKPLHVGDLSQYDGRWAAIFAENSLSDEMIYEQDGTYIRYMVPRTILTITFSEQSFFLQNNQKPVVRIAELAFHTLLFCTLVIELFALTFLVLKLISKPFIHLIGCCWRRSDNQSFKLPTILSKKNMHKENSSGMINHRLRSFELRRKLRTLRRQKRKQKNEKTTHETNEEEKQLYVQQIHECEQVISTLINDSIKKKSNSYYSCRCYDFDLLSSTMEQRFSLEDMGTNQTESCYSCFNYFVYTIKLHLTGGP</sequence>
<gene>
    <name evidence="4" type="ORF">FNK824_LOCUS28581</name>
    <name evidence="3" type="ORF">OTI717_LOCUS29809</name>
</gene>
<dbReference type="EMBL" id="CAJOBE010007893">
    <property type="protein sequence ID" value="CAF4048611.1"/>
    <property type="molecule type" value="Genomic_DNA"/>
</dbReference>
<dbReference type="Proteomes" id="UP000663874">
    <property type="component" value="Unassembled WGS sequence"/>
</dbReference>
<dbReference type="EMBL" id="CAJOAX010007690">
    <property type="protein sequence ID" value="CAF4015748.1"/>
    <property type="molecule type" value="Genomic_DNA"/>
</dbReference>
<name>A0A819PNU0_9BILA</name>
<keyword evidence="2" id="KW-1133">Transmembrane helix</keyword>